<name>A0ABP0D5K4_9PEZI</name>
<reference evidence="2 3" key="1">
    <citation type="submission" date="2024-01" db="EMBL/GenBank/DDBJ databases">
        <authorList>
            <person name="Allen C."/>
            <person name="Tagirdzhanova G."/>
        </authorList>
    </citation>
    <scope>NUCLEOTIDE SEQUENCE [LARGE SCALE GENOMIC DNA]</scope>
    <source>
        <strain evidence="2 3">CBS 119000</strain>
    </source>
</reference>
<evidence type="ECO:0000256" key="1">
    <source>
        <dbReference type="SAM" id="MobiDB-lite"/>
    </source>
</evidence>
<protein>
    <recommendedName>
        <fullName evidence="4">Anaphase-promoting complex, subunit 15/MND2</fullName>
    </recommendedName>
</protein>
<evidence type="ECO:0008006" key="4">
    <source>
        <dbReference type="Google" id="ProtNLM"/>
    </source>
</evidence>
<gene>
    <name evidence="2" type="ORF">SEPCBS119000_000004</name>
</gene>
<dbReference type="InterPro" id="IPR008402">
    <property type="entry name" value="APC_su15/mnd2"/>
</dbReference>
<feature type="region of interest" description="Disordered" evidence="1">
    <location>
        <begin position="512"/>
        <end position="535"/>
    </location>
</feature>
<evidence type="ECO:0000313" key="2">
    <source>
        <dbReference type="EMBL" id="CAK7262525.1"/>
    </source>
</evidence>
<keyword evidence="3" id="KW-1185">Reference proteome</keyword>
<comment type="caution">
    <text evidence="2">The sequence shown here is derived from an EMBL/GenBank/DDBJ whole genome shotgun (WGS) entry which is preliminary data.</text>
</comment>
<feature type="compositionally biased region" description="Basic residues" evidence="1">
    <location>
        <begin position="431"/>
        <end position="440"/>
    </location>
</feature>
<feature type="region of interest" description="Disordered" evidence="1">
    <location>
        <begin position="414"/>
        <end position="469"/>
    </location>
</feature>
<dbReference type="Proteomes" id="UP001642502">
    <property type="component" value="Unassembled WGS sequence"/>
</dbReference>
<proteinExistence type="predicted"/>
<evidence type="ECO:0000313" key="3">
    <source>
        <dbReference type="Proteomes" id="UP001642502"/>
    </source>
</evidence>
<feature type="compositionally biased region" description="Acidic residues" evidence="1">
    <location>
        <begin position="230"/>
        <end position="259"/>
    </location>
</feature>
<feature type="region of interest" description="Disordered" evidence="1">
    <location>
        <begin position="208"/>
        <end position="259"/>
    </location>
</feature>
<feature type="region of interest" description="Disordered" evidence="1">
    <location>
        <begin position="582"/>
        <end position="646"/>
    </location>
</feature>
<feature type="compositionally biased region" description="Acidic residues" evidence="1">
    <location>
        <begin position="208"/>
        <end position="223"/>
    </location>
</feature>
<accession>A0ABP0D5K4</accession>
<feature type="compositionally biased region" description="Polar residues" evidence="1">
    <location>
        <begin position="442"/>
        <end position="467"/>
    </location>
</feature>
<feature type="region of interest" description="Disordered" evidence="1">
    <location>
        <begin position="155"/>
        <end position="194"/>
    </location>
</feature>
<feature type="region of interest" description="Disordered" evidence="1">
    <location>
        <begin position="378"/>
        <end position="402"/>
    </location>
</feature>
<feature type="compositionally biased region" description="Polar residues" evidence="1">
    <location>
        <begin position="623"/>
        <end position="646"/>
    </location>
</feature>
<feature type="compositionally biased region" description="Gly residues" evidence="1">
    <location>
        <begin position="382"/>
        <end position="392"/>
    </location>
</feature>
<sequence length="646" mass="70202">MGSFVLDFSAYNALLSSNGHGTSYYGVDDAYLGGGDPGLTAGLGRRPGNLNYHLNQQQQQQHQQQQQNIGQHVYPRHQISNRYIVHERNSLARLEAERSYQDRRKQQIANFGSTWLKPPGVAKTLFQIREEHREQEEQAEAERREELAQQLAQAEAAALAGADGTVVGDGGEGPDLTGEPGGATDLLDGGNEGDVAAGMHAEMMDEDGEQDLDNDVPDADDADFSFGNNDDQDDPFASSSEDEDEDEDEDESEDGDEEVADAVDDSVVGLSHLAENNNDDRNILTGAEDDAESVHALGYPHQTPNQRQQMQQDAYMSSAAIAVTGQLPAVDGAAATPGRSIEEERAQARARAAERHEMRQLRAAEDRMRALRAHPRLSGAGMTMGMGLGAGLSGDDEDLDEEDQAQMLQEEDLIRVSNNPNASGGWQQQRQGRRQSRRQRWPTSDNDNNIARGNLHNPANNTNSSSYMDDRIDQVGNINFENEDHDESGLELDMNADLDDNSRVSQAMELSAFDDESGDLDQGGSYEHTDTEAELSSSVLGVDDDNDEGPHLPQHNYLASADTVSGRSTSLAAPRLSGISIGSLSQSQGHGYSHDRVSTGSASGAHHRQRLRSSLARSDRNSMDISSFLSQDGSSAFGSSPQLRRL</sequence>
<dbReference type="EMBL" id="CAWUON010000001">
    <property type="protein sequence ID" value="CAK7262525.1"/>
    <property type="molecule type" value="Genomic_DNA"/>
</dbReference>
<dbReference type="Pfam" id="PF05841">
    <property type="entry name" value="Apc15p"/>
    <property type="match status" value="1"/>
</dbReference>
<organism evidence="2 3">
    <name type="scientific">Sporothrix epigloea</name>
    <dbReference type="NCBI Taxonomy" id="1892477"/>
    <lineage>
        <taxon>Eukaryota</taxon>
        <taxon>Fungi</taxon>
        <taxon>Dikarya</taxon>
        <taxon>Ascomycota</taxon>
        <taxon>Pezizomycotina</taxon>
        <taxon>Sordariomycetes</taxon>
        <taxon>Sordariomycetidae</taxon>
        <taxon>Ophiostomatales</taxon>
        <taxon>Ophiostomataceae</taxon>
        <taxon>Sporothrix</taxon>
    </lineage>
</organism>